<protein>
    <recommendedName>
        <fullName evidence="4">KWG leptospira</fullName>
    </recommendedName>
</protein>
<dbReference type="PANTHER" id="PTHR37841">
    <property type="entry name" value="GLR2918 PROTEIN"/>
    <property type="match status" value="1"/>
</dbReference>
<proteinExistence type="predicted"/>
<dbReference type="SUPFAM" id="SSF69360">
    <property type="entry name" value="Cell wall binding repeat"/>
    <property type="match status" value="2"/>
</dbReference>
<evidence type="ECO:0000313" key="2">
    <source>
        <dbReference type="EMBL" id="XFO75443.1"/>
    </source>
</evidence>
<gene>
    <name evidence="2" type="ORF">SPACI_055640</name>
</gene>
<feature type="signal peptide" evidence="1">
    <location>
        <begin position="1"/>
        <end position="34"/>
    </location>
</feature>
<keyword evidence="3" id="KW-1185">Reference proteome</keyword>
<dbReference type="PANTHER" id="PTHR37841:SF1">
    <property type="entry name" value="DUF3298 DOMAIN-CONTAINING PROTEIN"/>
    <property type="match status" value="1"/>
</dbReference>
<organism evidence="2 3">
    <name type="scientific">Sporomusa acidovorans (strain ATCC 49682 / DSM 3132 / Mol)</name>
    <dbReference type="NCBI Taxonomy" id="1123286"/>
    <lineage>
        <taxon>Bacteria</taxon>
        <taxon>Bacillati</taxon>
        <taxon>Bacillota</taxon>
        <taxon>Negativicutes</taxon>
        <taxon>Selenomonadales</taxon>
        <taxon>Sporomusaceae</taxon>
        <taxon>Sporomusa</taxon>
    </lineage>
</organism>
<accession>A0ABZ3JAP4</accession>
<dbReference type="Pfam" id="PF14903">
    <property type="entry name" value="WG_beta_rep"/>
    <property type="match status" value="6"/>
</dbReference>
<dbReference type="Proteomes" id="UP000216052">
    <property type="component" value="Chromosome"/>
</dbReference>
<dbReference type="EMBL" id="CP155571">
    <property type="protein sequence ID" value="XFO75443.1"/>
    <property type="molecule type" value="Genomic_DNA"/>
</dbReference>
<keyword evidence="1" id="KW-0732">Signal</keyword>
<dbReference type="RefSeq" id="WP_093793428.1">
    <property type="nucleotide sequence ID" value="NZ_CP155571.1"/>
</dbReference>
<dbReference type="InterPro" id="IPR032774">
    <property type="entry name" value="WG_beta_rep"/>
</dbReference>
<sequence length="349" mass="38853">MFTTFSSFRKRKRQYYSALFSLFLAILFLANAHASNVSTNATDSDKLYIIKQDGKYGYIDGNGNVVIKPIYLQAKQFAEGVAPVKIQEGIWGIINTKGKVIGTWKNVDEINEFSEGLAVVRQRAKYGYIDKNQLVIPLKFDAAENFSEDLAVVAIREGNTFLEKLHNVKYGYIDKAGNVVIDCQFKSAGNFKEGVAPVSSAATGSRWGYIDKTGQYVIAAKYFTAREFSEGLAPVTIALGQSGFIDHQGNFAIPPQYSWTYSFSEGLARVEVGEKIQLNPFKVIEKGKYGFIDKAGKMVIEPVFDYADDFRNGLARICDQSPGFSEDNYQGISFGYIDKSGSVKWQLTK</sequence>
<name>A0ABZ3JAP4_SPOA4</name>
<evidence type="ECO:0008006" key="4">
    <source>
        <dbReference type="Google" id="ProtNLM"/>
    </source>
</evidence>
<evidence type="ECO:0000256" key="1">
    <source>
        <dbReference type="SAM" id="SignalP"/>
    </source>
</evidence>
<reference evidence="2" key="1">
    <citation type="submission" date="2024-05" db="EMBL/GenBank/DDBJ databases">
        <title>Isolation and characterization of Sporomusa carbonis sp. nov., a carboxydotrophic hydrogenogen in the genus of Sporomusa isolated from a charcoal burning pile.</title>
        <authorList>
            <person name="Boeer T."/>
            <person name="Rosenbaum F."/>
            <person name="Eysell L."/>
            <person name="Mueller V."/>
            <person name="Daniel R."/>
            <person name="Poehlein A."/>
        </authorList>
    </citation>
    <scope>NUCLEOTIDE SEQUENCE [LARGE SCALE GENOMIC DNA]</scope>
    <source>
        <strain evidence="2">DSM 3132</strain>
    </source>
</reference>
<evidence type="ECO:0000313" key="3">
    <source>
        <dbReference type="Proteomes" id="UP000216052"/>
    </source>
</evidence>
<feature type="chain" id="PRO_5045231407" description="KWG leptospira" evidence="1">
    <location>
        <begin position="35"/>
        <end position="349"/>
    </location>
</feature>